<evidence type="ECO:0000313" key="4">
    <source>
        <dbReference type="Proteomes" id="UP000254134"/>
    </source>
</evidence>
<dbReference type="PANTHER" id="PTHR48090:SF7">
    <property type="entry name" value="RFBJ PROTEIN"/>
    <property type="match status" value="1"/>
</dbReference>
<evidence type="ECO:0000313" key="3">
    <source>
        <dbReference type="EMBL" id="RDI74293.1"/>
    </source>
</evidence>
<evidence type="ECO:0000259" key="2">
    <source>
        <dbReference type="Pfam" id="PF00535"/>
    </source>
</evidence>
<dbReference type="RefSeq" id="WP_114796303.1">
    <property type="nucleotide sequence ID" value="NZ_QQZY01000004.1"/>
</dbReference>
<dbReference type="InterPro" id="IPR001173">
    <property type="entry name" value="Glyco_trans_2-like"/>
</dbReference>
<keyword evidence="3" id="KW-0808">Transferase</keyword>
<proteinExistence type="inferred from homology"/>
<dbReference type="GO" id="GO:0016740">
    <property type="term" value="F:transferase activity"/>
    <property type="evidence" value="ECO:0007669"/>
    <property type="project" value="UniProtKB-KW"/>
</dbReference>
<evidence type="ECO:0000256" key="1">
    <source>
        <dbReference type="ARBA" id="ARBA00006739"/>
    </source>
</evidence>
<reference evidence="4" key="2">
    <citation type="journal article" date="2019" name="MicrobiologyOpen">
        <title>High-quality draft genome sequence of Gaiella occulta isolated from a 150 meter deep mineral water borehole and comparison with the genome sequences of other deep-branching lineages of the phylum Actinobacteria.</title>
        <authorList>
            <person name="Severino R."/>
            <person name="Froufe H.J.C."/>
            <person name="Barroso C."/>
            <person name="Albuquerque L."/>
            <person name="Lobo-da-Cunha A."/>
            <person name="da Costa M.S."/>
            <person name="Egas C."/>
        </authorList>
    </citation>
    <scope>NUCLEOTIDE SEQUENCE [LARGE SCALE GENOMIC DNA]</scope>
    <source>
        <strain evidence="4">F2-233</strain>
    </source>
</reference>
<name>A0A7M2YVX8_9ACTN</name>
<dbReference type="Gene3D" id="3.90.550.10">
    <property type="entry name" value="Spore Coat Polysaccharide Biosynthesis Protein SpsA, Chain A"/>
    <property type="match status" value="1"/>
</dbReference>
<keyword evidence="4" id="KW-1185">Reference proteome</keyword>
<dbReference type="EMBL" id="QQZY01000004">
    <property type="protein sequence ID" value="RDI74293.1"/>
    <property type="molecule type" value="Genomic_DNA"/>
</dbReference>
<dbReference type="AlphaFoldDB" id="A0A7M2YVX8"/>
<comment type="caution">
    <text evidence="3">The sequence shown here is derived from an EMBL/GenBank/DDBJ whole genome shotgun (WGS) entry which is preliminary data.</text>
</comment>
<organism evidence="3 4">
    <name type="scientific">Gaiella occulta</name>
    <dbReference type="NCBI Taxonomy" id="1002870"/>
    <lineage>
        <taxon>Bacteria</taxon>
        <taxon>Bacillati</taxon>
        <taxon>Actinomycetota</taxon>
        <taxon>Thermoleophilia</taxon>
        <taxon>Gaiellales</taxon>
        <taxon>Gaiellaceae</taxon>
        <taxon>Gaiella</taxon>
    </lineage>
</organism>
<dbReference type="Pfam" id="PF00535">
    <property type="entry name" value="Glycos_transf_2"/>
    <property type="match status" value="1"/>
</dbReference>
<protein>
    <submittedName>
        <fullName evidence="3">Glycosyl transferase family 2</fullName>
    </submittedName>
</protein>
<comment type="similarity">
    <text evidence="1">Belongs to the glycosyltransferase 2 family.</text>
</comment>
<reference evidence="3 4" key="1">
    <citation type="submission" date="2018-07" db="EMBL/GenBank/DDBJ databases">
        <title>High-quality-draft genome sequence of Gaiella occulta.</title>
        <authorList>
            <person name="Severino R."/>
            <person name="Froufe H.J.C."/>
            <person name="Rainey F.A."/>
            <person name="Barroso C."/>
            <person name="Albuquerque L."/>
            <person name="Lobo-Da-Cunha A."/>
            <person name="Da Costa M.S."/>
            <person name="Egas C."/>
        </authorList>
    </citation>
    <scope>NUCLEOTIDE SEQUENCE [LARGE SCALE GENOMIC DNA]</scope>
    <source>
        <strain evidence="3 4">F2-233</strain>
    </source>
</reference>
<dbReference type="OrthoDB" id="9810303at2"/>
<sequence length="243" mass="26382">MRAARVIAVVPAHNEAGAIGGVVDGIRSLHPHFDVVVIDDGSTDDTAAVAAARGAAVVSLPFNLGIGGAVQTGFKYALEQDYELAVRLDGDGQHDPAELPRLLAPIERGEADIVTGSRFASGDGDYRPPLARRIGISWFAGLVSLLTRRRVTDTTSGFQAMNRKGIALFADDYPNDYPEVEATVLVFKHRLRLTEVPVQMREREHGQSSITVVRSIYYMVKVTLALLMAMMRKVAAPAEESRR</sequence>
<dbReference type="InterPro" id="IPR029044">
    <property type="entry name" value="Nucleotide-diphossugar_trans"/>
</dbReference>
<dbReference type="CDD" id="cd04179">
    <property type="entry name" value="DPM_DPG-synthase_like"/>
    <property type="match status" value="1"/>
</dbReference>
<dbReference type="InterPro" id="IPR050256">
    <property type="entry name" value="Glycosyltransferase_2"/>
</dbReference>
<feature type="domain" description="Glycosyltransferase 2-like" evidence="2">
    <location>
        <begin position="9"/>
        <end position="163"/>
    </location>
</feature>
<gene>
    <name evidence="3" type="ORF">Gocc_1869</name>
</gene>
<dbReference type="SUPFAM" id="SSF53448">
    <property type="entry name" value="Nucleotide-diphospho-sugar transferases"/>
    <property type="match status" value="1"/>
</dbReference>
<accession>A0A7M2YVX8</accession>
<dbReference type="Proteomes" id="UP000254134">
    <property type="component" value="Unassembled WGS sequence"/>
</dbReference>
<dbReference type="PANTHER" id="PTHR48090">
    <property type="entry name" value="UNDECAPRENYL-PHOSPHATE 4-DEOXY-4-FORMAMIDO-L-ARABINOSE TRANSFERASE-RELATED"/>
    <property type="match status" value="1"/>
</dbReference>